<dbReference type="NCBIfam" id="TIGR03591">
    <property type="entry name" value="polynuc_phos"/>
    <property type="match status" value="1"/>
</dbReference>
<evidence type="ECO:0000259" key="11">
    <source>
        <dbReference type="PROSITE" id="PS50126"/>
    </source>
</evidence>
<dbReference type="CDD" id="cd04472">
    <property type="entry name" value="S1_PNPase"/>
    <property type="match status" value="1"/>
</dbReference>
<dbReference type="FunFam" id="3.30.230.70:FF:000002">
    <property type="entry name" value="Polyribonucleotide nucleotidyltransferase"/>
    <property type="match status" value="1"/>
</dbReference>
<keyword evidence="4" id="KW-0963">Cytoplasm</keyword>
<keyword evidence="6 12" id="KW-0548">Nucleotidyltransferase</keyword>
<dbReference type="HAMAP" id="MF_01595">
    <property type="entry name" value="PNPase"/>
    <property type="match status" value="1"/>
</dbReference>
<dbReference type="GO" id="GO:0005829">
    <property type="term" value="C:cytosol"/>
    <property type="evidence" value="ECO:0007669"/>
    <property type="project" value="UniProtKB-ARBA"/>
</dbReference>
<feature type="domain" description="S1 motif" evidence="11">
    <location>
        <begin position="622"/>
        <end position="690"/>
    </location>
</feature>
<dbReference type="Gene3D" id="3.30.230.70">
    <property type="entry name" value="GHMP Kinase, N-terminal domain"/>
    <property type="match status" value="2"/>
</dbReference>
<dbReference type="Pfam" id="PF03725">
    <property type="entry name" value="RNase_PH_C"/>
    <property type="match status" value="2"/>
</dbReference>
<dbReference type="GO" id="GO:0006396">
    <property type="term" value="P:RNA processing"/>
    <property type="evidence" value="ECO:0007669"/>
    <property type="project" value="InterPro"/>
</dbReference>
<dbReference type="PIRSF" id="PIRSF005499">
    <property type="entry name" value="PNPase"/>
    <property type="match status" value="1"/>
</dbReference>
<dbReference type="GO" id="GO:0004654">
    <property type="term" value="F:polyribonucleotide nucleotidyltransferase activity"/>
    <property type="evidence" value="ECO:0007669"/>
    <property type="project" value="UniProtKB-EC"/>
</dbReference>
<dbReference type="SUPFAM" id="SSF54211">
    <property type="entry name" value="Ribosomal protein S5 domain 2-like"/>
    <property type="match status" value="2"/>
</dbReference>
<proteinExistence type="inferred from homology"/>
<dbReference type="SUPFAM" id="SSF55666">
    <property type="entry name" value="Ribonuclease PH domain 2-like"/>
    <property type="match status" value="2"/>
</dbReference>
<keyword evidence="9" id="KW-0694">RNA-binding</keyword>
<protein>
    <recommendedName>
        <fullName evidence="3">polyribonucleotide nucleotidyltransferase</fullName>
        <ecNumber evidence="3">2.7.7.8</ecNumber>
    </recommendedName>
</protein>
<evidence type="ECO:0000256" key="9">
    <source>
        <dbReference type="ARBA" id="ARBA00022884"/>
    </source>
</evidence>
<dbReference type="GO" id="GO:0046872">
    <property type="term" value="F:metal ion binding"/>
    <property type="evidence" value="ECO:0007669"/>
    <property type="project" value="UniProtKB-KW"/>
</dbReference>
<dbReference type="InterPro" id="IPR027408">
    <property type="entry name" value="PNPase/RNase_PH_dom_sf"/>
</dbReference>
<dbReference type="Gene3D" id="3.30.1370.10">
    <property type="entry name" value="K Homology domain, type 1"/>
    <property type="match status" value="1"/>
</dbReference>
<evidence type="ECO:0000256" key="10">
    <source>
        <dbReference type="SAM" id="MobiDB-lite"/>
    </source>
</evidence>
<dbReference type="InterPro" id="IPR004087">
    <property type="entry name" value="KH_dom"/>
</dbReference>
<dbReference type="InterPro" id="IPR015847">
    <property type="entry name" value="ExoRNase_PH_dom2"/>
</dbReference>
<dbReference type="EC" id="2.7.7.8" evidence="3"/>
<evidence type="ECO:0000256" key="2">
    <source>
        <dbReference type="ARBA" id="ARBA00007404"/>
    </source>
</evidence>
<dbReference type="Gene3D" id="2.40.50.140">
    <property type="entry name" value="Nucleic acid-binding proteins"/>
    <property type="match status" value="1"/>
</dbReference>
<keyword evidence="8" id="KW-0460">Magnesium</keyword>
<dbReference type="InterPro" id="IPR020568">
    <property type="entry name" value="Ribosomal_Su5_D2-typ_SF"/>
</dbReference>
<dbReference type="FunFam" id="3.30.230.70:FF:000001">
    <property type="entry name" value="Polyribonucleotide nucleotidyltransferase"/>
    <property type="match status" value="1"/>
</dbReference>
<feature type="compositionally biased region" description="Basic and acidic residues" evidence="10">
    <location>
        <begin position="711"/>
        <end position="740"/>
    </location>
</feature>
<dbReference type="FunFam" id="2.40.50.140:FF:000023">
    <property type="entry name" value="Polyribonucleotide nucleotidyltransferase"/>
    <property type="match status" value="1"/>
</dbReference>
<dbReference type="PANTHER" id="PTHR11252:SF0">
    <property type="entry name" value="POLYRIBONUCLEOTIDE NUCLEOTIDYLTRANSFERASE 1, MITOCHONDRIAL"/>
    <property type="match status" value="1"/>
</dbReference>
<dbReference type="InterPro" id="IPR001247">
    <property type="entry name" value="ExoRNase_PH_dom1"/>
</dbReference>
<evidence type="ECO:0000256" key="4">
    <source>
        <dbReference type="ARBA" id="ARBA00022490"/>
    </source>
</evidence>
<dbReference type="Pfam" id="PF00575">
    <property type="entry name" value="S1"/>
    <property type="match status" value="1"/>
</dbReference>
<evidence type="ECO:0000313" key="12">
    <source>
        <dbReference type="EMBL" id="VAX18040.1"/>
    </source>
</evidence>
<accession>A0A3B1C585</accession>
<dbReference type="NCBIfam" id="NF008805">
    <property type="entry name" value="PRK11824.1"/>
    <property type="match status" value="1"/>
</dbReference>
<dbReference type="InterPro" id="IPR036612">
    <property type="entry name" value="KH_dom_type_1_sf"/>
</dbReference>
<dbReference type="EMBL" id="UOGC01000062">
    <property type="protein sequence ID" value="VAX18040.1"/>
    <property type="molecule type" value="Genomic_DNA"/>
</dbReference>
<evidence type="ECO:0000256" key="6">
    <source>
        <dbReference type="ARBA" id="ARBA00022695"/>
    </source>
</evidence>
<dbReference type="InterPro" id="IPR003029">
    <property type="entry name" value="S1_domain"/>
</dbReference>
<dbReference type="SMART" id="SM00322">
    <property type="entry name" value="KH"/>
    <property type="match status" value="1"/>
</dbReference>
<dbReference type="InterPro" id="IPR036345">
    <property type="entry name" value="ExoRNase_PH_dom2_sf"/>
</dbReference>
<feature type="region of interest" description="Disordered" evidence="10">
    <location>
        <begin position="687"/>
        <end position="740"/>
    </location>
</feature>
<dbReference type="PROSITE" id="PS50126">
    <property type="entry name" value="S1"/>
    <property type="match status" value="1"/>
</dbReference>
<organism evidence="12">
    <name type="scientific">hydrothermal vent metagenome</name>
    <dbReference type="NCBI Taxonomy" id="652676"/>
    <lineage>
        <taxon>unclassified sequences</taxon>
        <taxon>metagenomes</taxon>
        <taxon>ecological metagenomes</taxon>
    </lineage>
</organism>
<dbReference type="AlphaFoldDB" id="A0A3B1C585"/>
<reference evidence="12" key="1">
    <citation type="submission" date="2018-06" db="EMBL/GenBank/DDBJ databases">
        <authorList>
            <person name="Zhirakovskaya E."/>
        </authorList>
    </citation>
    <scope>NUCLEOTIDE SEQUENCE</scope>
</reference>
<dbReference type="InterPro" id="IPR004088">
    <property type="entry name" value="KH_dom_type_1"/>
</dbReference>
<evidence type="ECO:0000256" key="7">
    <source>
        <dbReference type="ARBA" id="ARBA00022723"/>
    </source>
</evidence>
<sequence>MQAERVELDINGKTFFIESGVLAKQAAGSVVVGFEETIILAAVAAEEKAREGLDFFPLTVDYRDRTSAAGRIPGGFLKREARPSDRETLTSRIVDRSIRPMFEKGFLNETQVIINPLSFDYEHETSPLALTGASAALSVSYLPFHQPVSAVRVGRVDGEFIVNPTIQQIAESDINILCAGTEDSLNMVEGSGKEMSEDDLVAALEFAHGWIKQICVIQTELKQKLGKKKIEVPEGPDRSAEIAAISEKMGSRLRDAILTSGKKERGDAIKEVRNAIIAEIIGDEPEDGVEAIYKEAFDTVRKGLIREMILSDGLRADSRKTDEIRQIDIGVDALPRTHGSTVFTRGETQALVTTTLGTGQDELMEDFLEGRQPRRFMLHYNFPAFCVGEVKRMMGPGRREIGHGTLAQNAIEPVLPTAEDFPYTIRIVSEILESNGSSSMASVCGASLSLMDAGVPISGAVAGIAMGLVQDGDRSAILSDILGLEDAVGDMDFKVAGTRKGITAVQMDIKVKGLPVELMQRALEQAKQGRFHILDKMAEALAEPRSELNKNAPRIHTLQINPDKIRDIIGPGGKVIRGITADTGCQIDVNDEGIVKIASTNGEQLKAALDIINAITQEAVIGKIYVGSVKKIVDFGAFVEIFPGTEGLCHISEMAPHRIERMEDEADVGDEMLVKVIDIDRSGKIRLSRKEAMSGGGDDAGGDSGSRRPPRRPEGGRDGGRGGNDRGPRGGGRGDRGGRR</sequence>
<dbReference type="InterPro" id="IPR015848">
    <property type="entry name" value="PNPase_PH_RNA-bd_bac/org-type"/>
</dbReference>
<dbReference type="PROSITE" id="PS50084">
    <property type="entry name" value="KH_TYPE_1"/>
    <property type="match status" value="1"/>
</dbReference>
<keyword evidence="5 12" id="KW-0808">Transferase</keyword>
<dbReference type="PANTHER" id="PTHR11252">
    <property type="entry name" value="POLYRIBONUCLEOTIDE NUCLEOTIDYLTRANSFERASE"/>
    <property type="match status" value="1"/>
</dbReference>
<dbReference type="Pfam" id="PF00013">
    <property type="entry name" value="KH_1"/>
    <property type="match status" value="1"/>
</dbReference>
<evidence type="ECO:0000256" key="5">
    <source>
        <dbReference type="ARBA" id="ARBA00022679"/>
    </source>
</evidence>
<dbReference type="InterPro" id="IPR012162">
    <property type="entry name" value="PNPase"/>
</dbReference>
<evidence type="ECO:0000256" key="3">
    <source>
        <dbReference type="ARBA" id="ARBA00012416"/>
    </source>
</evidence>
<dbReference type="GO" id="GO:0006402">
    <property type="term" value="P:mRNA catabolic process"/>
    <property type="evidence" value="ECO:0007669"/>
    <property type="project" value="InterPro"/>
</dbReference>
<dbReference type="Pfam" id="PF03726">
    <property type="entry name" value="PNPase"/>
    <property type="match status" value="1"/>
</dbReference>
<name>A0A3B1C585_9ZZZZ</name>
<comment type="similarity">
    <text evidence="2">Belongs to the polyribonucleotide nucleotidyltransferase family.</text>
</comment>
<feature type="compositionally biased region" description="Gly residues" evidence="10">
    <location>
        <begin position="694"/>
        <end position="704"/>
    </location>
</feature>
<gene>
    <name evidence="12" type="ORF">MNBD_NITROSPINAE01-1089</name>
</gene>
<dbReference type="CDD" id="cd11363">
    <property type="entry name" value="RNase_PH_PNPase_1"/>
    <property type="match status" value="1"/>
</dbReference>
<comment type="subcellular location">
    <subcellularLocation>
        <location evidence="1">Cytoplasm</location>
    </subcellularLocation>
</comment>
<dbReference type="GO" id="GO:0003723">
    <property type="term" value="F:RNA binding"/>
    <property type="evidence" value="ECO:0007669"/>
    <property type="project" value="UniProtKB-KW"/>
</dbReference>
<dbReference type="InterPro" id="IPR012340">
    <property type="entry name" value="NA-bd_OB-fold"/>
</dbReference>
<evidence type="ECO:0000256" key="8">
    <source>
        <dbReference type="ARBA" id="ARBA00022842"/>
    </source>
</evidence>
<dbReference type="CDD" id="cd02393">
    <property type="entry name" value="KH-I_PNPase"/>
    <property type="match status" value="1"/>
</dbReference>
<dbReference type="GO" id="GO:0000175">
    <property type="term" value="F:3'-5'-RNA exonuclease activity"/>
    <property type="evidence" value="ECO:0007669"/>
    <property type="project" value="TreeGrafter"/>
</dbReference>
<evidence type="ECO:0000256" key="1">
    <source>
        <dbReference type="ARBA" id="ARBA00004496"/>
    </source>
</evidence>
<dbReference type="Pfam" id="PF01138">
    <property type="entry name" value="RNase_PH"/>
    <property type="match status" value="2"/>
</dbReference>
<dbReference type="SUPFAM" id="SSF50249">
    <property type="entry name" value="Nucleic acid-binding proteins"/>
    <property type="match status" value="1"/>
</dbReference>
<keyword evidence="7" id="KW-0479">Metal-binding</keyword>
<dbReference type="CDD" id="cd11364">
    <property type="entry name" value="RNase_PH_PNPase_2"/>
    <property type="match status" value="1"/>
</dbReference>
<dbReference type="SUPFAM" id="SSF54791">
    <property type="entry name" value="Eukaryotic type KH-domain (KH-domain type I)"/>
    <property type="match status" value="1"/>
</dbReference>
<dbReference type="FunFam" id="3.30.1370.10:FF:000001">
    <property type="entry name" value="Polyribonucleotide nucleotidyltransferase"/>
    <property type="match status" value="1"/>
</dbReference>
<dbReference type="SMART" id="SM00316">
    <property type="entry name" value="S1"/>
    <property type="match status" value="1"/>
</dbReference>